<proteinExistence type="inferred from homology"/>
<dbReference type="Gene3D" id="3.40.630.60">
    <property type="match status" value="1"/>
</dbReference>
<dbReference type="GO" id="GO:0075523">
    <property type="term" value="P:viral translational frameshifting"/>
    <property type="evidence" value="ECO:0007669"/>
    <property type="project" value="UniProtKB-KW"/>
</dbReference>
<dbReference type="OMA" id="EQLSWSM"/>
<dbReference type="AlphaFoldDB" id="A0A9J8CTW1"/>
<reference evidence="5" key="2">
    <citation type="submission" date="2025-09" db="UniProtKB">
        <authorList>
            <consortium name="Ensembl"/>
        </authorList>
    </citation>
    <scope>IDENTIFICATION</scope>
</reference>
<evidence type="ECO:0000313" key="5">
    <source>
        <dbReference type="Ensembl" id="ENSCCRP00000168590.1"/>
    </source>
</evidence>
<feature type="chain" id="PRO_5039941081" evidence="4">
    <location>
        <begin position="24"/>
        <end position="188"/>
    </location>
</feature>
<dbReference type="InterPro" id="IPR016181">
    <property type="entry name" value="Acyl_CoA_acyltransferase"/>
</dbReference>
<dbReference type="GO" id="GO:0005737">
    <property type="term" value="C:cytoplasm"/>
    <property type="evidence" value="ECO:0007669"/>
    <property type="project" value="TreeGrafter"/>
</dbReference>
<comment type="subunit">
    <text evidence="2">Interacts with ODC1 and thereby sterically blocks ODC homodimerization.</text>
</comment>
<organism evidence="5 6">
    <name type="scientific">Cyprinus carpio carpio</name>
    <dbReference type="NCBI Taxonomy" id="630221"/>
    <lineage>
        <taxon>Eukaryota</taxon>
        <taxon>Metazoa</taxon>
        <taxon>Chordata</taxon>
        <taxon>Craniata</taxon>
        <taxon>Vertebrata</taxon>
        <taxon>Euteleostomi</taxon>
        <taxon>Actinopterygii</taxon>
        <taxon>Neopterygii</taxon>
        <taxon>Teleostei</taxon>
        <taxon>Ostariophysi</taxon>
        <taxon>Cypriniformes</taxon>
        <taxon>Cyprinidae</taxon>
        <taxon>Cyprininae</taxon>
        <taxon>Cyprinus</taxon>
    </lineage>
</organism>
<evidence type="ECO:0000313" key="6">
    <source>
        <dbReference type="Proteomes" id="UP001108240"/>
    </source>
</evidence>
<dbReference type="InterPro" id="IPR038581">
    <property type="entry name" value="ODC_AZ_sf"/>
</dbReference>
<dbReference type="Ensembl" id="ENSCCRT00000107227.1">
    <property type="protein sequence ID" value="ENSCCRP00000168590.1"/>
    <property type="gene ID" value="ENSCCRG00000059970.1"/>
</dbReference>
<dbReference type="GO" id="GO:0008073">
    <property type="term" value="F:ornithine decarboxylase inhibitor activity"/>
    <property type="evidence" value="ECO:0007669"/>
    <property type="project" value="InterPro"/>
</dbReference>
<evidence type="ECO:0000256" key="3">
    <source>
        <dbReference type="ARBA" id="ARBA00022758"/>
    </source>
</evidence>
<keyword evidence="3" id="KW-0688">Ribosomal frameshifting</keyword>
<dbReference type="PANTHER" id="PTHR10279">
    <property type="entry name" value="ORNITHINE DECARBOXYLASE ANTIZYME"/>
    <property type="match status" value="1"/>
</dbReference>
<dbReference type="GO" id="GO:0045732">
    <property type="term" value="P:positive regulation of protein catabolic process"/>
    <property type="evidence" value="ECO:0007669"/>
    <property type="project" value="TreeGrafter"/>
</dbReference>
<feature type="signal peptide" evidence="4">
    <location>
        <begin position="1"/>
        <end position="23"/>
    </location>
</feature>
<dbReference type="GO" id="GO:0005634">
    <property type="term" value="C:nucleus"/>
    <property type="evidence" value="ECO:0007669"/>
    <property type="project" value="TreeGrafter"/>
</dbReference>
<reference evidence="5" key="1">
    <citation type="submission" date="2025-08" db="UniProtKB">
        <authorList>
            <consortium name="Ensembl"/>
        </authorList>
    </citation>
    <scope>IDENTIFICATION</scope>
</reference>
<protein>
    <submittedName>
        <fullName evidence="5">Ornithine decarboxylase antizyme 2b</fullName>
    </submittedName>
</protein>
<accession>A0A9J8CTW1</accession>
<dbReference type="Pfam" id="PF02100">
    <property type="entry name" value="ODC_AZ"/>
    <property type="match status" value="1"/>
</dbReference>
<evidence type="ECO:0000256" key="4">
    <source>
        <dbReference type="SAM" id="SignalP"/>
    </source>
</evidence>
<dbReference type="FunFam" id="3.40.630.60:FF:000001">
    <property type="entry name" value="Ornithine decarboxylase antizyme 1"/>
    <property type="match status" value="1"/>
</dbReference>
<evidence type="ECO:0000256" key="1">
    <source>
        <dbReference type="ARBA" id="ARBA00008796"/>
    </source>
</evidence>
<sequence>MNHSNHKVQSSVLCLCRALLVDSACVLRWVRQQAPGPQMNTAGQSTSRDLTQDVLLYKDGKLTVKQQVTSLDSESSILHFQYQLSEQLSWSMQTLLSGHSLFVGLPNGELLKGTKEGLTAVLEFAEEKLKINHVFVWFMKNRPDKLLLTRTFCYLGFELVKQDHLIASIAGDLRLMVYTIQQTHSSEE</sequence>
<dbReference type="Proteomes" id="UP001108240">
    <property type="component" value="Unplaced"/>
</dbReference>
<dbReference type="InterPro" id="IPR002993">
    <property type="entry name" value="ODC_AZ"/>
</dbReference>
<name>A0A9J8CTW1_CYPCA</name>
<keyword evidence="4" id="KW-0732">Signal</keyword>
<dbReference type="SUPFAM" id="SSF55729">
    <property type="entry name" value="Acyl-CoA N-acyltransferases (Nat)"/>
    <property type="match status" value="1"/>
</dbReference>
<evidence type="ECO:0000256" key="2">
    <source>
        <dbReference type="ARBA" id="ARBA00011836"/>
    </source>
</evidence>
<dbReference type="GeneTree" id="ENSGT00940000157725"/>
<keyword evidence="6" id="KW-1185">Reference proteome</keyword>
<dbReference type="PANTHER" id="PTHR10279:SF6">
    <property type="entry name" value="ORNITHINE DECARBOXYLASE ANTIZYME 2"/>
    <property type="match status" value="1"/>
</dbReference>
<comment type="similarity">
    <text evidence="1">Belongs to the ODC antizyme family.</text>
</comment>